<dbReference type="PANTHER" id="PTHR34315:SF9">
    <property type="entry name" value="INTRADIOL RING-CLEAVAGE DIOXYGENASES DOMAIN-CONTAINING PROTEIN-RELATED"/>
    <property type="match status" value="1"/>
</dbReference>
<keyword evidence="4" id="KW-0223">Dioxygenase</keyword>
<proteinExistence type="predicted"/>
<dbReference type="SUPFAM" id="SSF49482">
    <property type="entry name" value="Aromatic compound dioxygenase"/>
    <property type="match status" value="1"/>
</dbReference>
<dbReference type="Gene3D" id="2.60.130.10">
    <property type="entry name" value="Aromatic compound dioxygenase"/>
    <property type="match status" value="1"/>
</dbReference>
<dbReference type="Pfam" id="PF00775">
    <property type="entry name" value="Dioxygenase_C"/>
    <property type="match status" value="1"/>
</dbReference>
<gene>
    <name evidence="4" type="ORF">K444DRAFT_522921</name>
</gene>
<protein>
    <submittedName>
        <fullName evidence="4">Aromatic compound dioxygenase</fullName>
    </submittedName>
</protein>
<dbReference type="GeneID" id="36582320"/>
<evidence type="ECO:0000259" key="3">
    <source>
        <dbReference type="Pfam" id="PF00775"/>
    </source>
</evidence>
<dbReference type="CDD" id="cd03457">
    <property type="entry name" value="intradiol_dioxygenase_like"/>
    <property type="match status" value="1"/>
</dbReference>
<dbReference type="EMBL" id="KZ613781">
    <property type="protein sequence ID" value="PMD63429.1"/>
    <property type="molecule type" value="Genomic_DNA"/>
</dbReference>
<dbReference type="STRING" id="1095630.A0A2J6TK79"/>
<dbReference type="Proteomes" id="UP000235371">
    <property type="component" value="Unassembled WGS sequence"/>
</dbReference>
<feature type="domain" description="Intradiol ring-cleavage dioxygenases" evidence="3">
    <location>
        <begin position="137"/>
        <end position="224"/>
    </location>
</feature>
<keyword evidence="5" id="KW-1185">Reference proteome</keyword>
<reference evidence="4 5" key="1">
    <citation type="submission" date="2016-04" db="EMBL/GenBank/DDBJ databases">
        <title>A degradative enzymes factory behind the ericoid mycorrhizal symbiosis.</title>
        <authorList>
            <consortium name="DOE Joint Genome Institute"/>
            <person name="Martino E."/>
            <person name="Morin E."/>
            <person name="Grelet G."/>
            <person name="Kuo A."/>
            <person name="Kohler A."/>
            <person name="Daghino S."/>
            <person name="Barry K."/>
            <person name="Choi C."/>
            <person name="Cichocki N."/>
            <person name="Clum A."/>
            <person name="Copeland A."/>
            <person name="Hainaut M."/>
            <person name="Haridas S."/>
            <person name="Labutti K."/>
            <person name="Lindquist E."/>
            <person name="Lipzen A."/>
            <person name="Khouja H.-R."/>
            <person name="Murat C."/>
            <person name="Ohm R."/>
            <person name="Olson A."/>
            <person name="Spatafora J."/>
            <person name="Veneault-Fourrey C."/>
            <person name="Henrissat B."/>
            <person name="Grigoriev I."/>
            <person name="Martin F."/>
            <person name="Perotto S."/>
        </authorList>
    </citation>
    <scope>NUCLEOTIDE SEQUENCE [LARGE SCALE GENOMIC DNA]</scope>
    <source>
        <strain evidence="4 5">E</strain>
    </source>
</reference>
<dbReference type="PANTHER" id="PTHR34315">
    <property type="match status" value="1"/>
</dbReference>
<name>A0A2J6TK79_9HELO</name>
<accession>A0A2J6TK79</accession>
<evidence type="ECO:0000313" key="4">
    <source>
        <dbReference type="EMBL" id="PMD63429.1"/>
    </source>
</evidence>
<dbReference type="InterPro" id="IPR015889">
    <property type="entry name" value="Intradiol_dOase_core"/>
</dbReference>
<feature type="signal peptide" evidence="2">
    <location>
        <begin position="1"/>
        <end position="18"/>
    </location>
</feature>
<sequence length="376" mass="40161">MQFGTVSKLAAIIFAVLAAAHPDEHHEHNEAAELKVRDFKQNSRRGLASCADKLSKRGLSSQAAARRAATFEKHRRGKKLARDTATVANTSHLSTESYNPATLDSTIFASNGTCYLNPEGETGPYWVKGEYIRYDLQDGQPGVPIIVEGQFLDVETCEPIEGLWWDIWNCNSTGVYSGLVATGNGNTDDASNFNATFLRGIQPSDSEGVVTFKSVFPGHYSGRTTHHHMVAHLNATLLPNNTLSGGTVAHVGQVFWDQDIIDAVEATYPYNTNTITLTTNAEDRVFADETADTETVPVFEYVYLGDSLEDGIFGWITIAVNVSATYDPNYSFVYTESGGVAESGGDVSVDGGTGTGAGNGTTLSGAVPSAAAPSGL</sequence>
<dbReference type="InParanoid" id="A0A2J6TK79"/>
<evidence type="ECO:0000256" key="2">
    <source>
        <dbReference type="SAM" id="SignalP"/>
    </source>
</evidence>
<keyword evidence="2" id="KW-0732">Signal</keyword>
<dbReference type="GO" id="GO:0008199">
    <property type="term" value="F:ferric iron binding"/>
    <property type="evidence" value="ECO:0007669"/>
    <property type="project" value="InterPro"/>
</dbReference>
<feature type="region of interest" description="Disordered" evidence="1">
    <location>
        <begin position="345"/>
        <end position="376"/>
    </location>
</feature>
<dbReference type="OrthoDB" id="121380at2759"/>
<dbReference type="InterPro" id="IPR000627">
    <property type="entry name" value="Intradiol_dOase_C"/>
</dbReference>
<evidence type="ECO:0000256" key="1">
    <source>
        <dbReference type="SAM" id="MobiDB-lite"/>
    </source>
</evidence>
<dbReference type="GO" id="GO:0016702">
    <property type="term" value="F:oxidoreductase activity, acting on single donors with incorporation of molecular oxygen, incorporation of two atoms of oxygen"/>
    <property type="evidence" value="ECO:0007669"/>
    <property type="project" value="InterPro"/>
</dbReference>
<feature type="chain" id="PRO_5014347368" evidence="2">
    <location>
        <begin position="19"/>
        <end position="376"/>
    </location>
</feature>
<dbReference type="AlphaFoldDB" id="A0A2J6TK79"/>
<keyword evidence="4" id="KW-0560">Oxidoreductase</keyword>
<organism evidence="4 5">
    <name type="scientific">Hyaloscypha bicolor E</name>
    <dbReference type="NCBI Taxonomy" id="1095630"/>
    <lineage>
        <taxon>Eukaryota</taxon>
        <taxon>Fungi</taxon>
        <taxon>Dikarya</taxon>
        <taxon>Ascomycota</taxon>
        <taxon>Pezizomycotina</taxon>
        <taxon>Leotiomycetes</taxon>
        <taxon>Helotiales</taxon>
        <taxon>Hyaloscyphaceae</taxon>
        <taxon>Hyaloscypha</taxon>
        <taxon>Hyaloscypha bicolor</taxon>
    </lineage>
</organism>
<feature type="compositionally biased region" description="Low complexity" evidence="1">
    <location>
        <begin position="360"/>
        <end position="376"/>
    </location>
</feature>
<evidence type="ECO:0000313" key="5">
    <source>
        <dbReference type="Proteomes" id="UP000235371"/>
    </source>
</evidence>
<dbReference type="RefSeq" id="XP_024740333.1">
    <property type="nucleotide sequence ID" value="XM_024874240.1"/>
</dbReference>